<feature type="domain" description="DUF4124" evidence="3">
    <location>
        <begin position="16"/>
        <end position="68"/>
    </location>
</feature>
<feature type="region of interest" description="Disordered" evidence="1">
    <location>
        <begin position="56"/>
        <end position="101"/>
    </location>
</feature>
<dbReference type="Pfam" id="PF13511">
    <property type="entry name" value="DUF4124"/>
    <property type="match status" value="1"/>
</dbReference>
<dbReference type="Proteomes" id="UP000252707">
    <property type="component" value="Unassembled WGS sequence"/>
</dbReference>
<dbReference type="EMBL" id="QPJY01000006">
    <property type="protein sequence ID" value="RCX29857.1"/>
    <property type="molecule type" value="Genomic_DNA"/>
</dbReference>
<dbReference type="RefSeq" id="WP_114280074.1">
    <property type="nucleotide sequence ID" value="NZ_QPJY01000006.1"/>
</dbReference>
<proteinExistence type="predicted"/>
<keyword evidence="5" id="KW-1185">Reference proteome</keyword>
<evidence type="ECO:0000313" key="5">
    <source>
        <dbReference type="Proteomes" id="UP000252707"/>
    </source>
</evidence>
<evidence type="ECO:0000256" key="2">
    <source>
        <dbReference type="SAM" id="SignalP"/>
    </source>
</evidence>
<keyword evidence="2" id="KW-0732">Signal</keyword>
<dbReference type="AlphaFoldDB" id="A0A369CB44"/>
<evidence type="ECO:0000259" key="3">
    <source>
        <dbReference type="Pfam" id="PF13511"/>
    </source>
</evidence>
<dbReference type="InterPro" id="IPR025392">
    <property type="entry name" value="DUF4124"/>
</dbReference>
<dbReference type="OrthoDB" id="7068596at2"/>
<evidence type="ECO:0000313" key="4">
    <source>
        <dbReference type="EMBL" id="RCX29857.1"/>
    </source>
</evidence>
<feature type="signal peptide" evidence="2">
    <location>
        <begin position="1"/>
        <end position="26"/>
    </location>
</feature>
<gene>
    <name evidence="4" type="ORF">DFQ59_10689</name>
</gene>
<name>A0A369CB44_9GAMM</name>
<sequence>MEKIRLKAFLHTFVLALLLAPVLATAATTYTWVDDQGVTHFSQFPPEHGEVRVINPYVPRPVTPPAEAKSPDAMSAEPAEPPRPAESSAEEQAVKQQLETVRADNCRKARANLNTLTTGGRLRYTDAEGNVRFLTDEERQARIEEAQGQIEEYCTE</sequence>
<feature type="chain" id="PRO_5016803952" evidence="2">
    <location>
        <begin position="27"/>
        <end position="156"/>
    </location>
</feature>
<accession>A0A369CB44</accession>
<comment type="caution">
    <text evidence="4">The sequence shown here is derived from an EMBL/GenBank/DDBJ whole genome shotgun (WGS) entry which is preliminary data.</text>
</comment>
<reference evidence="4 5" key="1">
    <citation type="submission" date="2018-07" db="EMBL/GenBank/DDBJ databases">
        <title>Genomic Encyclopedia of Type Strains, Phase IV (KMG-IV): sequencing the most valuable type-strain genomes for metagenomic binning, comparative biology and taxonomic classification.</title>
        <authorList>
            <person name="Goeker M."/>
        </authorList>
    </citation>
    <scope>NUCLEOTIDE SEQUENCE [LARGE SCALE GENOMIC DNA]</scope>
    <source>
        <strain evidence="4 5">DSM 26407</strain>
    </source>
</reference>
<protein>
    <submittedName>
        <fullName evidence="4">Uncharacterized protein DUF4124</fullName>
    </submittedName>
</protein>
<organism evidence="4 5">
    <name type="scientific">Thioalbus denitrificans</name>
    <dbReference type="NCBI Taxonomy" id="547122"/>
    <lineage>
        <taxon>Bacteria</taxon>
        <taxon>Pseudomonadati</taxon>
        <taxon>Pseudomonadota</taxon>
        <taxon>Gammaproteobacteria</taxon>
        <taxon>Chromatiales</taxon>
        <taxon>Ectothiorhodospiraceae</taxon>
        <taxon>Thioalbus</taxon>
    </lineage>
</organism>
<evidence type="ECO:0000256" key="1">
    <source>
        <dbReference type="SAM" id="MobiDB-lite"/>
    </source>
</evidence>